<dbReference type="AlphaFoldDB" id="A0A0N4Z2W8"/>
<dbReference type="InterPro" id="IPR000742">
    <property type="entry name" value="EGF"/>
</dbReference>
<evidence type="ECO:0000256" key="3">
    <source>
        <dbReference type="ARBA" id="ARBA00022801"/>
    </source>
</evidence>
<dbReference type="PROSITE" id="PS00022">
    <property type="entry name" value="EGF_1"/>
    <property type="match status" value="1"/>
</dbReference>
<dbReference type="PROSITE" id="PS51864">
    <property type="entry name" value="ASTACIN"/>
    <property type="match status" value="1"/>
</dbReference>
<proteinExistence type="predicted"/>
<evidence type="ECO:0000259" key="9">
    <source>
        <dbReference type="PROSITE" id="PS51864"/>
    </source>
</evidence>
<dbReference type="Proteomes" id="UP000038045">
    <property type="component" value="Unplaced"/>
</dbReference>
<keyword evidence="8" id="KW-0732">Signal</keyword>
<organism evidence="10 11">
    <name type="scientific">Parastrongyloides trichosuri</name>
    <name type="common">Possum-specific nematode worm</name>
    <dbReference type="NCBI Taxonomy" id="131310"/>
    <lineage>
        <taxon>Eukaryota</taxon>
        <taxon>Metazoa</taxon>
        <taxon>Ecdysozoa</taxon>
        <taxon>Nematoda</taxon>
        <taxon>Chromadorea</taxon>
        <taxon>Rhabditida</taxon>
        <taxon>Tylenchina</taxon>
        <taxon>Panagrolaimomorpha</taxon>
        <taxon>Strongyloidoidea</taxon>
        <taxon>Strongyloididae</taxon>
        <taxon>Parastrongyloides</taxon>
    </lineage>
</organism>
<dbReference type="GO" id="GO:0006508">
    <property type="term" value="P:proteolysis"/>
    <property type="evidence" value="ECO:0007669"/>
    <property type="project" value="UniProtKB-KW"/>
</dbReference>
<feature type="signal peptide" evidence="8">
    <location>
        <begin position="1"/>
        <end position="18"/>
    </location>
</feature>
<dbReference type="GO" id="GO:0004222">
    <property type="term" value="F:metalloendopeptidase activity"/>
    <property type="evidence" value="ECO:0007669"/>
    <property type="project" value="UniProtKB-UniRule"/>
</dbReference>
<dbReference type="WBParaSite" id="PTRK_0000125100.1">
    <property type="protein sequence ID" value="PTRK_0000125100.1"/>
    <property type="gene ID" value="PTRK_0000125100"/>
</dbReference>
<evidence type="ECO:0000313" key="10">
    <source>
        <dbReference type="Proteomes" id="UP000038045"/>
    </source>
</evidence>
<dbReference type="InterPro" id="IPR024079">
    <property type="entry name" value="MetalloPept_cat_dom_sf"/>
</dbReference>
<protein>
    <recommendedName>
        <fullName evidence="8">Metalloendopeptidase</fullName>
        <ecNumber evidence="8">3.4.24.-</ecNumber>
    </recommendedName>
</protein>
<dbReference type="InterPro" id="IPR006026">
    <property type="entry name" value="Peptidase_Metallo"/>
</dbReference>
<keyword evidence="10" id="KW-1185">Reference proteome</keyword>
<evidence type="ECO:0000256" key="2">
    <source>
        <dbReference type="ARBA" id="ARBA00022723"/>
    </source>
</evidence>
<keyword evidence="1 8" id="KW-0645">Protease</keyword>
<dbReference type="InterPro" id="IPR001506">
    <property type="entry name" value="Peptidase_M12A"/>
</dbReference>
<dbReference type="PANTHER" id="PTHR10127">
    <property type="entry name" value="DISCOIDIN, CUB, EGF, LAMININ , AND ZINC METALLOPROTEASE DOMAIN CONTAINING"/>
    <property type="match status" value="1"/>
</dbReference>
<dbReference type="EC" id="3.4.24.-" evidence="8"/>
<evidence type="ECO:0000256" key="1">
    <source>
        <dbReference type="ARBA" id="ARBA00022670"/>
    </source>
</evidence>
<dbReference type="Gene3D" id="3.40.390.10">
    <property type="entry name" value="Collagenase (Catalytic Domain)"/>
    <property type="match status" value="1"/>
</dbReference>
<evidence type="ECO:0000256" key="5">
    <source>
        <dbReference type="ARBA" id="ARBA00023049"/>
    </source>
</evidence>
<evidence type="ECO:0000256" key="4">
    <source>
        <dbReference type="ARBA" id="ARBA00022833"/>
    </source>
</evidence>
<keyword evidence="5 8" id="KW-0482">Metalloprotease</keyword>
<sequence length="391" mass="46175">MIKFFCIILFLYIINVKGGVEKIYPKWNLPIKYFIDNECQIYGHYLREAIENIQKHTCITFSESKTKLTREKGINILLRRYTENFQVGPYEIGGYNLIGANCRDDYYKTGVFQSVIHQALGASPENNRCDRDEYITMKYDHIEERYKNKFDYDNYSCPIVSDVSYDYGSFTHMNRWQYVQKHGKDPAFYSKVFAHYYQHTMGQREYATFMDYKLLNVIHCSEKCKNFTNKCHHGGYLNPKNCNECLCPTGLQGEACEKAVDVYQSNTLFWRTYESVHLTATDSMQVFKEYRERNRYIYIHATYYVQKIWIRVKFSRSCDAHDPCLPGKGHEIKYRADKGPMGISMCGSHDSPFNVVSENNLIIIYFHGQCHKHGLEFEYRLLGNHDVKNEF</sequence>
<feature type="domain" description="Peptidase M12A" evidence="9">
    <location>
        <begin position="15"/>
        <end position="221"/>
    </location>
</feature>
<dbReference type="PANTHER" id="PTHR10127:SF780">
    <property type="entry name" value="METALLOENDOPEPTIDASE"/>
    <property type="match status" value="1"/>
</dbReference>
<name>A0A0N4Z2W8_PARTI</name>
<keyword evidence="4 8" id="KW-0862">Zinc</keyword>
<feature type="chain" id="PRO_5005733341" description="Metalloendopeptidase" evidence="8">
    <location>
        <begin position="19"/>
        <end position="391"/>
    </location>
</feature>
<keyword evidence="6" id="KW-1015">Disulfide bond</keyword>
<comment type="caution">
    <text evidence="7">Lacks conserved residue(s) required for the propagation of feature annotation.</text>
</comment>
<dbReference type="Pfam" id="PF01400">
    <property type="entry name" value="Astacin"/>
    <property type="match status" value="1"/>
</dbReference>
<evidence type="ECO:0000313" key="11">
    <source>
        <dbReference type="WBParaSite" id="PTRK_0000125100.1"/>
    </source>
</evidence>
<keyword evidence="2 8" id="KW-0479">Metal-binding</keyword>
<accession>A0A0N4Z2W8</accession>
<evidence type="ECO:0000256" key="7">
    <source>
        <dbReference type="PROSITE-ProRule" id="PRU01211"/>
    </source>
</evidence>
<dbReference type="SUPFAM" id="SSF55486">
    <property type="entry name" value="Metalloproteases ('zincins'), catalytic domain"/>
    <property type="match status" value="1"/>
</dbReference>
<keyword evidence="3 8" id="KW-0378">Hydrolase</keyword>
<evidence type="ECO:0000256" key="8">
    <source>
        <dbReference type="RuleBase" id="RU361183"/>
    </source>
</evidence>
<reference evidence="11" key="1">
    <citation type="submission" date="2017-02" db="UniProtKB">
        <authorList>
            <consortium name="WormBaseParasite"/>
        </authorList>
    </citation>
    <scope>IDENTIFICATION</scope>
</reference>
<dbReference type="SMART" id="SM00235">
    <property type="entry name" value="ZnMc"/>
    <property type="match status" value="1"/>
</dbReference>
<dbReference type="PRINTS" id="PR00480">
    <property type="entry name" value="ASTACIN"/>
</dbReference>
<evidence type="ECO:0000256" key="6">
    <source>
        <dbReference type="ARBA" id="ARBA00023157"/>
    </source>
</evidence>
<dbReference type="GO" id="GO:0008270">
    <property type="term" value="F:zinc ion binding"/>
    <property type="evidence" value="ECO:0007669"/>
    <property type="project" value="InterPro"/>
</dbReference>
<comment type="cofactor">
    <cofactor evidence="8">
        <name>Zn(2+)</name>
        <dbReference type="ChEBI" id="CHEBI:29105"/>
    </cofactor>
    <text evidence="8">Binds 1 zinc ion per subunit.</text>
</comment>